<dbReference type="Gene3D" id="3.30.40.10">
    <property type="entry name" value="Zinc/RING finger domain, C3HC4 (zinc finger)"/>
    <property type="match status" value="1"/>
</dbReference>
<dbReference type="InterPro" id="IPR001357">
    <property type="entry name" value="BRCT_dom"/>
</dbReference>
<dbReference type="GO" id="GO:0004842">
    <property type="term" value="F:ubiquitin-protein transferase activity"/>
    <property type="evidence" value="ECO:0007669"/>
    <property type="project" value="TreeGrafter"/>
</dbReference>
<dbReference type="PANTHER" id="PTHR13763:SF0">
    <property type="entry name" value="BREAST CANCER TYPE 1 SUSCEPTIBILITY PROTEIN"/>
    <property type="match status" value="1"/>
</dbReference>
<dbReference type="InterPro" id="IPR013083">
    <property type="entry name" value="Znf_RING/FYVE/PHD"/>
</dbReference>
<protein>
    <recommendedName>
        <fullName evidence="2">RanBP-type and C3HC4-type zinc finger-containing protein 1</fullName>
    </recommendedName>
</protein>
<feature type="domain" description="RanBP2-type" evidence="14">
    <location>
        <begin position="237"/>
        <end position="266"/>
    </location>
</feature>
<dbReference type="SUPFAM" id="SSF52113">
    <property type="entry name" value="BRCT domain"/>
    <property type="match status" value="2"/>
</dbReference>
<dbReference type="SMART" id="SM00292">
    <property type="entry name" value="BRCT"/>
    <property type="match status" value="2"/>
</dbReference>
<evidence type="ECO:0000256" key="6">
    <source>
        <dbReference type="ARBA" id="ARBA00022771"/>
    </source>
</evidence>
<dbReference type="SMART" id="SM00184">
    <property type="entry name" value="RING"/>
    <property type="match status" value="1"/>
</dbReference>
<dbReference type="AlphaFoldDB" id="A0AAV1IGU8"/>
<dbReference type="PANTHER" id="PTHR13763">
    <property type="entry name" value="BREAST CANCER TYPE 1 SUSCEPTIBILITY PROTEIN BRCA1"/>
    <property type="match status" value="1"/>
</dbReference>
<dbReference type="InterPro" id="IPR036420">
    <property type="entry name" value="BRCT_dom_sf"/>
</dbReference>
<evidence type="ECO:0000256" key="1">
    <source>
        <dbReference type="ARBA" id="ARBA00004123"/>
    </source>
</evidence>
<dbReference type="GO" id="GO:0005634">
    <property type="term" value="C:nucleus"/>
    <property type="evidence" value="ECO:0007669"/>
    <property type="project" value="UniProtKB-SubCell"/>
</dbReference>
<dbReference type="PROSITE" id="PS50089">
    <property type="entry name" value="ZF_RING_2"/>
    <property type="match status" value="1"/>
</dbReference>
<evidence type="ECO:0000256" key="8">
    <source>
        <dbReference type="ARBA" id="ARBA00023204"/>
    </source>
</evidence>
<proteinExistence type="predicted"/>
<dbReference type="FunFam" id="3.40.50.10190:FF:000006">
    <property type="entry name" value="Breast cancer type 1 susceptibility protein homolog"/>
    <property type="match status" value="1"/>
</dbReference>
<dbReference type="Gene3D" id="3.40.50.10190">
    <property type="entry name" value="BRCT domain"/>
    <property type="match status" value="2"/>
</dbReference>
<evidence type="ECO:0000256" key="5">
    <source>
        <dbReference type="ARBA" id="ARBA00022763"/>
    </source>
</evidence>
<dbReference type="GO" id="GO:0008270">
    <property type="term" value="F:zinc ion binding"/>
    <property type="evidence" value="ECO:0007669"/>
    <property type="project" value="UniProtKB-KW"/>
</dbReference>
<dbReference type="PROSITE" id="PS01358">
    <property type="entry name" value="ZF_RANBP2_1"/>
    <property type="match status" value="1"/>
</dbReference>
<organism evidence="15 16">
    <name type="scientific">Coccomyxa viridis</name>
    <dbReference type="NCBI Taxonomy" id="1274662"/>
    <lineage>
        <taxon>Eukaryota</taxon>
        <taxon>Viridiplantae</taxon>
        <taxon>Chlorophyta</taxon>
        <taxon>core chlorophytes</taxon>
        <taxon>Trebouxiophyceae</taxon>
        <taxon>Trebouxiophyceae incertae sedis</taxon>
        <taxon>Coccomyxaceae</taxon>
        <taxon>Coccomyxa</taxon>
    </lineage>
</organism>
<dbReference type="InterPro" id="IPR017907">
    <property type="entry name" value="Znf_RING_CS"/>
</dbReference>
<evidence type="ECO:0000256" key="2">
    <source>
        <dbReference type="ARBA" id="ARBA00017887"/>
    </source>
</evidence>
<keyword evidence="6 10" id="KW-0863">Zinc-finger</keyword>
<evidence type="ECO:0000259" key="12">
    <source>
        <dbReference type="PROSITE" id="PS50089"/>
    </source>
</evidence>
<dbReference type="PROSITE" id="PS00518">
    <property type="entry name" value="ZF_RING_1"/>
    <property type="match status" value="1"/>
</dbReference>
<feature type="domain" description="RING-type" evidence="12">
    <location>
        <begin position="22"/>
        <end position="61"/>
    </location>
</feature>
<evidence type="ECO:0000313" key="16">
    <source>
        <dbReference type="Proteomes" id="UP001314263"/>
    </source>
</evidence>
<dbReference type="EMBL" id="CAUYUE010000015">
    <property type="protein sequence ID" value="CAK0786533.1"/>
    <property type="molecule type" value="Genomic_DNA"/>
</dbReference>
<feature type="region of interest" description="Disordered" evidence="11">
    <location>
        <begin position="113"/>
        <end position="233"/>
    </location>
</feature>
<evidence type="ECO:0000256" key="4">
    <source>
        <dbReference type="ARBA" id="ARBA00022737"/>
    </source>
</evidence>
<evidence type="ECO:0000256" key="10">
    <source>
        <dbReference type="PROSITE-ProRule" id="PRU00322"/>
    </source>
</evidence>
<dbReference type="Pfam" id="PF00533">
    <property type="entry name" value="BRCT"/>
    <property type="match status" value="1"/>
</dbReference>
<evidence type="ECO:0000256" key="3">
    <source>
        <dbReference type="ARBA" id="ARBA00022723"/>
    </source>
</evidence>
<dbReference type="InterPro" id="IPR001876">
    <property type="entry name" value="Znf_RanBP2"/>
</dbReference>
<keyword evidence="3" id="KW-0479">Metal-binding</keyword>
<evidence type="ECO:0000259" key="14">
    <source>
        <dbReference type="PROSITE" id="PS50199"/>
    </source>
</evidence>
<keyword evidence="4" id="KW-0677">Repeat</keyword>
<dbReference type="Pfam" id="PF13639">
    <property type="entry name" value="zf-RING_2"/>
    <property type="match status" value="1"/>
</dbReference>
<dbReference type="PROSITE" id="PS50199">
    <property type="entry name" value="ZF_RANBP2_2"/>
    <property type="match status" value="1"/>
</dbReference>
<keyword evidence="8" id="KW-0234">DNA repair</keyword>
<keyword evidence="5" id="KW-0227">DNA damage</keyword>
<dbReference type="Gene3D" id="2.30.30.380">
    <property type="entry name" value="Zn-finger domain of Sec23/24"/>
    <property type="match status" value="1"/>
</dbReference>
<evidence type="ECO:0000259" key="13">
    <source>
        <dbReference type="PROSITE" id="PS50172"/>
    </source>
</evidence>
<reference evidence="15 16" key="1">
    <citation type="submission" date="2023-10" db="EMBL/GenBank/DDBJ databases">
        <authorList>
            <person name="Maclean D."/>
            <person name="Macfadyen A."/>
        </authorList>
    </citation>
    <scope>NUCLEOTIDE SEQUENCE [LARGE SCALE GENOMIC DNA]</scope>
</reference>
<keyword evidence="7" id="KW-0862">Zinc</keyword>
<dbReference type="InterPro" id="IPR031099">
    <property type="entry name" value="BRCA1-associated"/>
</dbReference>
<sequence>MAAGADQRGLSLLYKLGKELTCPICLSLAKPPTARLECCHHFCRQCITVSLKLQRQCPICKEPAHHRDITRTDRFDSLVTSYGQLEAAVSPAQPIFCTQAERADVSQSIVHKVSTTQPVRASPQPEHVSSQHGTGATHAIPDSQPTEESPGKRSWDGMLPSQQNDARKQQRPSTLLRAAAAKRALDRDGAGRKAKPAKQPRSAERRPGARPSIKQEQGLATPRDLDGAQGPRRIPSRLLPWACQRCTLDNAGTAVQCKACRSHRNEKSTQGASLEETNAGLMPELREGQPLQVDEAAWTASNNPGQPVPPHQRVGLRKQAATNSGARKQEASGLVWRQPAAHAHSNVASACWKRGKSSWVLIGSGLDQEQRTLLRRFAALTGAKLCCTWDSSVTHIICGLDAEGCAKRTTKYMLGVLSGVWIVSISWMSACMGQGAAMPEEVHEVQRDCQGGQGGPILGRLHAAEHRQLLCSFEVFLAGTFKDRDTVAALLKAAGARILSRPPVPSSMDKSDSRLTAASRTSIVLCEACPDKQKIAGMPHISITWLLDSASVFDVQPLANYSVWQPCTRKSLGM</sequence>
<evidence type="ECO:0000256" key="9">
    <source>
        <dbReference type="ARBA" id="ARBA00023242"/>
    </source>
</evidence>
<gene>
    <name evidence="15" type="ORF">CVIRNUC_009746</name>
</gene>
<dbReference type="InterPro" id="IPR001841">
    <property type="entry name" value="Znf_RING"/>
</dbReference>
<comment type="caution">
    <text evidence="15">The sequence shown here is derived from an EMBL/GenBank/DDBJ whole genome shotgun (WGS) entry which is preliminary data.</text>
</comment>
<keyword evidence="9" id="KW-0539">Nucleus</keyword>
<feature type="domain" description="BRCT" evidence="13">
    <location>
        <begin position="360"/>
        <end position="445"/>
    </location>
</feature>
<dbReference type="Proteomes" id="UP001314263">
    <property type="component" value="Unassembled WGS sequence"/>
</dbReference>
<name>A0AAV1IGU8_9CHLO</name>
<feature type="region of interest" description="Disordered" evidence="11">
    <location>
        <begin position="304"/>
        <end position="323"/>
    </location>
</feature>
<evidence type="ECO:0000256" key="7">
    <source>
        <dbReference type="ARBA" id="ARBA00022833"/>
    </source>
</evidence>
<keyword evidence="16" id="KW-1185">Reference proteome</keyword>
<evidence type="ECO:0000313" key="15">
    <source>
        <dbReference type="EMBL" id="CAK0786533.1"/>
    </source>
</evidence>
<dbReference type="CDD" id="cd17734">
    <property type="entry name" value="BRCT_Bard1_rpt1"/>
    <property type="match status" value="1"/>
</dbReference>
<evidence type="ECO:0000256" key="11">
    <source>
        <dbReference type="SAM" id="MobiDB-lite"/>
    </source>
</evidence>
<dbReference type="GO" id="GO:0045944">
    <property type="term" value="P:positive regulation of transcription by RNA polymerase II"/>
    <property type="evidence" value="ECO:0007669"/>
    <property type="project" value="TreeGrafter"/>
</dbReference>
<dbReference type="PROSITE" id="PS50172">
    <property type="entry name" value="BRCT"/>
    <property type="match status" value="1"/>
</dbReference>
<dbReference type="SUPFAM" id="SSF57850">
    <property type="entry name" value="RING/U-box"/>
    <property type="match status" value="1"/>
</dbReference>
<dbReference type="GO" id="GO:0000724">
    <property type="term" value="P:double-strand break repair via homologous recombination"/>
    <property type="evidence" value="ECO:0007669"/>
    <property type="project" value="TreeGrafter"/>
</dbReference>
<accession>A0AAV1IGU8</accession>
<comment type="subcellular location">
    <subcellularLocation>
        <location evidence="1">Nucleus</location>
    </subcellularLocation>
</comment>